<evidence type="ECO:0000313" key="4">
    <source>
        <dbReference type="EMBL" id="NYH96443.1"/>
    </source>
</evidence>
<comment type="similarity">
    <text evidence="1">Belongs to the ATP12 family.</text>
</comment>
<dbReference type="EMBL" id="JACBZF010000005">
    <property type="protein sequence ID" value="NYH96443.1"/>
    <property type="molecule type" value="Genomic_DNA"/>
</dbReference>
<evidence type="ECO:0000313" key="5">
    <source>
        <dbReference type="Proteomes" id="UP000522081"/>
    </source>
</evidence>
<dbReference type="Pfam" id="PF07542">
    <property type="entry name" value="ATP12"/>
    <property type="match status" value="1"/>
</dbReference>
<dbReference type="SUPFAM" id="SSF160909">
    <property type="entry name" value="ATP12-like"/>
    <property type="match status" value="1"/>
</dbReference>
<gene>
    <name evidence="4" type="ORF">FHS75_002782</name>
</gene>
<dbReference type="AlphaFoldDB" id="A0A7Y9XZZ5"/>
<comment type="caution">
    <text evidence="4">The sequence shown here is derived from an EMBL/GenBank/DDBJ whole genome shotgun (WGS) entry which is preliminary data.</text>
</comment>
<evidence type="ECO:0000256" key="2">
    <source>
        <dbReference type="ARBA" id="ARBA00022946"/>
    </source>
</evidence>
<keyword evidence="5" id="KW-1185">Reference proteome</keyword>
<dbReference type="Proteomes" id="UP000522081">
    <property type="component" value="Unassembled WGS sequence"/>
</dbReference>
<reference evidence="4 5" key="1">
    <citation type="submission" date="2020-07" db="EMBL/GenBank/DDBJ databases">
        <title>Genomic Encyclopedia of Type Strains, Phase IV (KMG-IV): sequencing the most valuable type-strain genomes for metagenomic binning, comparative biology and taxonomic classification.</title>
        <authorList>
            <person name="Goeker M."/>
        </authorList>
    </citation>
    <scope>NUCLEOTIDE SEQUENCE [LARGE SCALE GENOMIC DNA]</scope>
    <source>
        <strain evidence="4 5">DSM 29043</strain>
    </source>
</reference>
<evidence type="ECO:0000256" key="1">
    <source>
        <dbReference type="ARBA" id="ARBA00008231"/>
    </source>
</evidence>
<name>A0A7Y9XZZ5_9SPHN</name>
<dbReference type="RefSeq" id="WP_179408286.1">
    <property type="nucleotide sequence ID" value="NZ_BMGF01000005.1"/>
</dbReference>
<dbReference type="PANTHER" id="PTHR21013">
    <property type="entry name" value="ATP SYNTHASE MITOCHONDRIAL F1 COMPLEX ASSEMBLY FACTOR 2/ATP12 PROTEIN, MITOCHONDRIAL PRECURSOR"/>
    <property type="match status" value="1"/>
</dbReference>
<accession>A0A7Y9XZZ5</accession>
<dbReference type="InterPro" id="IPR042272">
    <property type="entry name" value="ATP12_ATP_synth-F1-assembly_N"/>
</dbReference>
<dbReference type="GO" id="GO:0043461">
    <property type="term" value="P:proton-transporting ATP synthase complex assembly"/>
    <property type="evidence" value="ECO:0007669"/>
    <property type="project" value="InterPro"/>
</dbReference>
<keyword evidence="3" id="KW-0143">Chaperone</keyword>
<proteinExistence type="inferred from homology"/>
<evidence type="ECO:0000256" key="3">
    <source>
        <dbReference type="ARBA" id="ARBA00023186"/>
    </source>
</evidence>
<dbReference type="InterPro" id="IPR023335">
    <property type="entry name" value="ATP12_ortho_dom_sf"/>
</dbReference>
<keyword evidence="2" id="KW-0809">Transit peptide</keyword>
<dbReference type="InterPro" id="IPR011419">
    <property type="entry name" value="ATP12_ATP_synth-F1-assembly"/>
</dbReference>
<dbReference type="Gene3D" id="1.10.3580.10">
    <property type="entry name" value="ATP12 ATPase"/>
    <property type="match status" value="1"/>
</dbReference>
<dbReference type="PANTHER" id="PTHR21013:SF10">
    <property type="entry name" value="ATP SYNTHASE MITOCHONDRIAL F1 COMPLEX ASSEMBLY FACTOR 2"/>
    <property type="match status" value="1"/>
</dbReference>
<organism evidence="4 5">
    <name type="scientific">Novosphingobium marinum</name>
    <dbReference type="NCBI Taxonomy" id="1514948"/>
    <lineage>
        <taxon>Bacteria</taxon>
        <taxon>Pseudomonadati</taxon>
        <taxon>Pseudomonadota</taxon>
        <taxon>Alphaproteobacteria</taxon>
        <taxon>Sphingomonadales</taxon>
        <taxon>Sphingomonadaceae</taxon>
        <taxon>Novosphingobium</taxon>
    </lineage>
</organism>
<protein>
    <submittedName>
        <fullName evidence="4">Chaperone required for assembly of F1-ATPase</fullName>
    </submittedName>
</protein>
<sequence>MKRFWKVAEASEVAGGWQVHLDGRGVKTVGGRPQAVPTRALAEALAAEWDAQGEKVDPAAFPMRDLADYAIDVVAPDRAAAIRELLPYAETDTLCYRGDEGEALHARQCEVWDPLLEAAEHRWDVRFERVSGIVHRPQAAETLARMQAVLESRDAFALAALKTTTSLAASLVVGLTALEASSDARTLWRAAEFEADWQAELWGRDAEAGERAKMRFEAFELAMRFAALAGD</sequence>
<dbReference type="Gene3D" id="3.30.2180.10">
    <property type="entry name" value="ATP12-like"/>
    <property type="match status" value="1"/>
</dbReference>